<evidence type="ECO:0000313" key="3">
    <source>
        <dbReference type="Proteomes" id="UP000546642"/>
    </source>
</evidence>
<dbReference type="Proteomes" id="UP000546642">
    <property type="component" value="Unassembled WGS sequence"/>
</dbReference>
<dbReference type="Pfam" id="PF09836">
    <property type="entry name" value="DUF2063"/>
    <property type="match status" value="1"/>
</dbReference>
<evidence type="ECO:0000259" key="1">
    <source>
        <dbReference type="Pfam" id="PF09836"/>
    </source>
</evidence>
<proteinExistence type="predicted"/>
<protein>
    <recommendedName>
        <fullName evidence="1">Putative DNA-binding domain-containing protein</fullName>
    </recommendedName>
</protein>
<dbReference type="InterPro" id="IPR018640">
    <property type="entry name" value="DUF2063"/>
</dbReference>
<accession>A0A7W9YF52</accession>
<gene>
    <name evidence="2" type="ORF">HNR23_001022</name>
</gene>
<organism evidence="2 3">
    <name type="scientific">Nocardiopsis mwathae</name>
    <dbReference type="NCBI Taxonomy" id="1472723"/>
    <lineage>
        <taxon>Bacteria</taxon>
        <taxon>Bacillati</taxon>
        <taxon>Actinomycetota</taxon>
        <taxon>Actinomycetes</taxon>
        <taxon>Streptosporangiales</taxon>
        <taxon>Nocardiopsidaceae</taxon>
        <taxon>Nocardiopsis</taxon>
    </lineage>
</organism>
<sequence>MPDDALRRTQAWLQAAILDPGAAHGHPGTGADAPGADTAAADAVSRYVTASATLTARYRLAIYQQGYRARLVECMRAHYPVLHRLLGDEVFDAFAMEYLRGRPSRSHTLHALGAEFADFLRETRPEAEPDGDDAWIDTLIDVARFERAFADAYTAPGPENRDYPASDSLPDPALPQWAATGLTAAPCLRLIRAGAPVHALAAALRRGEDPPLPPRRPVHLSLSRIDFTVCATEIGAREFDLLSRLAAGTAVGEAAAGSGLPTARADAAVRRWMERRLFSACTPAPPTAGRT</sequence>
<dbReference type="RefSeq" id="WP_184073999.1">
    <property type="nucleotide sequence ID" value="NZ_JACHDS010000001.1"/>
</dbReference>
<dbReference type="EMBL" id="JACHDS010000001">
    <property type="protein sequence ID" value="MBB6170962.1"/>
    <property type="molecule type" value="Genomic_DNA"/>
</dbReference>
<dbReference type="AlphaFoldDB" id="A0A7W9YF52"/>
<dbReference type="InterPro" id="IPR044922">
    <property type="entry name" value="DUF2063_N_sf"/>
</dbReference>
<comment type="caution">
    <text evidence="2">The sequence shown here is derived from an EMBL/GenBank/DDBJ whole genome shotgun (WGS) entry which is preliminary data.</text>
</comment>
<dbReference type="Gene3D" id="1.10.150.690">
    <property type="entry name" value="DUF2063"/>
    <property type="match status" value="1"/>
</dbReference>
<evidence type="ECO:0000313" key="2">
    <source>
        <dbReference type="EMBL" id="MBB6170962.1"/>
    </source>
</evidence>
<feature type="domain" description="Putative DNA-binding" evidence="1">
    <location>
        <begin position="9"/>
        <end position="120"/>
    </location>
</feature>
<name>A0A7W9YF52_9ACTN</name>
<reference evidence="2 3" key="1">
    <citation type="submission" date="2020-08" db="EMBL/GenBank/DDBJ databases">
        <title>Sequencing the genomes of 1000 actinobacteria strains.</title>
        <authorList>
            <person name="Klenk H.-P."/>
        </authorList>
    </citation>
    <scope>NUCLEOTIDE SEQUENCE [LARGE SCALE GENOMIC DNA]</scope>
    <source>
        <strain evidence="2 3">DSM 46659</strain>
    </source>
</reference>
<keyword evidence="3" id="KW-1185">Reference proteome</keyword>